<name>A0A0D6PCM2_9PROT</name>
<dbReference type="EMBL" id="BANC01000012">
    <property type="protein sequence ID" value="GAN78958.1"/>
    <property type="molecule type" value="Genomic_DNA"/>
</dbReference>
<evidence type="ECO:0000259" key="1">
    <source>
        <dbReference type="PROSITE" id="PS50112"/>
    </source>
</evidence>
<organism evidence="2 3">
    <name type="scientific">Acidocella aminolytica 101 = DSM 11237</name>
    <dbReference type="NCBI Taxonomy" id="1120923"/>
    <lineage>
        <taxon>Bacteria</taxon>
        <taxon>Pseudomonadati</taxon>
        <taxon>Pseudomonadota</taxon>
        <taxon>Alphaproteobacteria</taxon>
        <taxon>Acetobacterales</taxon>
        <taxon>Acidocellaceae</taxon>
        <taxon>Acidocella</taxon>
    </lineage>
</organism>
<dbReference type="Proteomes" id="UP000032668">
    <property type="component" value="Unassembled WGS sequence"/>
</dbReference>
<dbReference type="InterPro" id="IPR013656">
    <property type="entry name" value="PAS_4"/>
</dbReference>
<dbReference type="InterPro" id="IPR035965">
    <property type="entry name" value="PAS-like_dom_sf"/>
</dbReference>
<dbReference type="PROSITE" id="PS50112">
    <property type="entry name" value="PAS"/>
    <property type="match status" value="1"/>
</dbReference>
<proteinExistence type="predicted"/>
<keyword evidence="3" id="KW-1185">Reference proteome</keyword>
<dbReference type="SUPFAM" id="SSF55785">
    <property type="entry name" value="PYP-like sensor domain (PAS domain)"/>
    <property type="match status" value="1"/>
</dbReference>
<sequence>MTARQNGGLANEPDWGDFISDLLVDVVDAAGRVVWVNDTQAESLGLLPAEMVGLNIEAYYAPASTEALRELCARSLPGGFITTLELDLIGQSGRRLRTLARCRKFSHAGQTCFRLIKLNLGHVGRVYDDLQADNDLFRRIIADASEAHWCIEFLEPVDINRPREEVVDQIFANRSIWRVANPAMLALYALPDAGEFRSFDVRLYWPRTPENEAFVGQIIDANYRIDAAISSDRRHDGTTVNLENDVRAEIREAFLYRIWGNCRLFPSLAQTI</sequence>
<comment type="caution">
    <text evidence="2">The sequence shown here is derived from an EMBL/GenBank/DDBJ whole genome shotgun (WGS) entry which is preliminary data.</text>
</comment>
<dbReference type="OrthoDB" id="7819489at2"/>
<dbReference type="CDD" id="cd00130">
    <property type="entry name" value="PAS"/>
    <property type="match status" value="1"/>
</dbReference>
<accession>A0A0D6PCM2</accession>
<gene>
    <name evidence="2" type="ORF">Aam_012_002</name>
</gene>
<evidence type="ECO:0000313" key="3">
    <source>
        <dbReference type="Proteomes" id="UP000032668"/>
    </source>
</evidence>
<dbReference type="InterPro" id="IPR000014">
    <property type="entry name" value="PAS"/>
</dbReference>
<dbReference type="AlphaFoldDB" id="A0A0D6PCM2"/>
<evidence type="ECO:0000313" key="2">
    <source>
        <dbReference type="EMBL" id="GAN78958.1"/>
    </source>
</evidence>
<dbReference type="STRING" id="1120923.SAMN02746095_02158"/>
<dbReference type="Gene3D" id="3.30.450.20">
    <property type="entry name" value="PAS domain"/>
    <property type="match status" value="1"/>
</dbReference>
<feature type="domain" description="PAS" evidence="1">
    <location>
        <begin position="26"/>
        <end position="79"/>
    </location>
</feature>
<reference evidence="2 3" key="1">
    <citation type="submission" date="2012-11" db="EMBL/GenBank/DDBJ databases">
        <title>Whole genome sequence of Acidocella aminolytica 101 = DSM 11237.</title>
        <authorList>
            <person name="Azuma Y."/>
            <person name="Higashiura N."/>
            <person name="Hirakawa H."/>
            <person name="Matsushita K."/>
        </authorList>
    </citation>
    <scope>NUCLEOTIDE SEQUENCE [LARGE SCALE GENOMIC DNA]</scope>
    <source>
        <strain evidence="3">101 / DSM 11237</strain>
    </source>
</reference>
<protein>
    <submittedName>
        <fullName evidence="2">PAS domain-containing protein</fullName>
    </submittedName>
</protein>
<dbReference type="RefSeq" id="WP_048877451.1">
    <property type="nucleotide sequence ID" value="NZ_BANC01000012.1"/>
</dbReference>
<dbReference type="Pfam" id="PF08448">
    <property type="entry name" value="PAS_4"/>
    <property type="match status" value="1"/>
</dbReference>